<name>A0AC34R0B9_9BILA</name>
<proteinExistence type="predicted"/>
<evidence type="ECO:0000313" key="2">
    <source>
        <dbReference type="WBParaSite" id="JU765_v2.g2181.t1"/>
    </source>
</evidence>
<accession>A0AC34R0B9</accession>
<evidence type="ECO:0000313" key="1">
    <source>
        <dbReference type="Proteomes" id="UP000887576"/>
    </source>
</evidence>
<reference evidence="2" key="1">
    <citation type="submission" date="2022-11" db="UniProtKB">
        <authorList>
            <consortium name="WormBaseParasite"/>
        </authorList>
    </citation>
    <scope>IDENTIFICATION</scope>
</reference>
<dbReference type="WBParaSite" id="JU765_v2.g2181.t1">
    <property type="protein sequence ID" value="JU765_v2.g2181.t1"/>
    <property type="gene ID" value="JU765_v2.g2181"/>
</dbReference>
<sequence>MPLAQVPEVESCVAKQKYIVNHVQYLCLKTPNNTTLFPVGCAVTNSPDAVLLNRGSVIQNDRFIYQCDYENATVKYRAISCMFGTVEIAPGSRLKAGKTEYVCSHGNSTDYMILTEKKYLHSLCSLGHVNASLVVDEAERCPGISTTMYQSDFGTGSIVFYDIIKLILIPSNREKKN</sequence>
<protein>
    <submittedName>
        <fullName evidence="2">Uncharacterized protein</fullName>
    </submittedName>
</protein>
<organism evidence="1 2">
    <name type="scientific">Panagrolaimus sp. JU765</name>
    <dbReference type="NCBI Taxonomy" id="591449"/>
    <lineage>
        <taxon>Eukaryota</taxon>
        <taxon>Metazoa</taxon>
        <taxon>Ecdysozoa</taxon>
        <taxon>Nematoda</taxon>
        <taxon>Chromadorea</taxon>
        <taxon>Rhabditida</taxon>
        <taxon>Tylenchina</taxon>
        <taxon>Panagrolaimomorpha</taxon>
        <taxon>Panagrolaimoidea</taxon>
        <taxon>Panagrolaimidae</taxon>
        <taxon>Panagrolaimus</taxon>
    </lineage>
</organism>
<dbReference type="Proteomes" id="UP000887576">
    <property type="component" value="Unplaced"/>
</dbReference>